<dbReference type="AlphaFoldDB" id="W5SWC5"/>
<dbReference type="STRING" id="1313292.BCO_0038300"/>
<dbReference type="PATRIC" id="fig|1313292.3.peg.836"/>
<keyword evidence="2" id="KW-0282">Flagellum</keyword>
<evidence type="ECO:0000313" key="2">
    <source>
        <dbReference type="EMBL" id="AHH10968.1"/>
    </source>
</evidence>
<feature type="chain" id="PRO_5004873126" evidence="1">
    <location>
        <begin position="29"/>
        <end position="311"/>
    </location>
</feature>
<keyword evidence="3" id="KW-1185">Reference proteome</keyword>
<feature type="signal peptide" evidence="1">
    <location>
        <begin position="1"/>
        <end position="28"/>
    </location>
</feature>
<sequence>MPYKRNKIMQILITLAILNLTIALSSLAQKNQSEKSFFNKNNITNQTNAWIKLNNNKEMRSTDSYILTKIRIIAELANKKNYTKGKEISNKDLNKLYINEIVLTNIKNNNISLVSATSKINENIIKSSKQNAYIESMFDSKNLKNGIPLRTKLQNKTNKVLAIKSSPKVTNRKSKDKKYILNETTTHKNKNNKNYNTIPNKKDYFSSDSIMKKPKINNEKNNIKSKKTIEIKINGIDLLSEIETIKLNPLILSIRRKEKNLLNNKNDEKTKIETQNMKLNKFISKNPDTFSNKKLIQITQAAKKLINYMEN</sequence>
<accession>W5SWC5</accession>
<proteinExistence type="predicted"/>
<keyword evidence="1" id="KW-0732">Signal</keyword>
<keyword evidence="2" id="KW-0966">Cell projection</keyword>
<dbReference type="Proteomes" id="UP000019330">
    <property type="component" value="Chromosome"/>
</dbReference>
<evidence type="ECO:0000313" key="3">
    <source>
        <dbReference type="Proteomes" id="UP000019330"/>
    </source>
</evidence>
<protein>
    <submittedName>
        <fullName evidence="2">Flagellar P-ring protein flgI</fullName>
    </submittedName>
</protein>
<gene>
    <name evidence="2" type="ORF">BCO_0038300</name>
</gene>
<dbReference type="HOGENOM" id="CLU_838549_0_0_12"/>
<name>W5SWC5_9SPIR</name>
<organism evidence="2 3">
    <name type="scientific">Borrelia coriaceae ATCC 43381</name>
    <dbReference type="NCBI Taxonomy" id="1408429"/>
    <lineage>
        <taxon>Bacteria</taxon>
        <taxon>Pseudomonadati</taxon>
        <taxon>Spirochaetota</taxon>
        <taxon>Spirochaetia</taxon>
        <taxon>Spirochaetales</taxon>
        <taxon>Borreliaceae</taxon>
        <taxon>Borrelia</taxon>
    </lineage>
</organism>
<evidence type="ECO:0000256" key="1">
    <source>
        <dbReference type="SAM" id="SignalP"/>
    </source>
</evidence>
<dbReference type="eggNOG" id="COG1706">
    <property type="taxonomic scope" value="Bacteria"/>
</dbReference>
<keyword evidence="2" id="KW-0969">Cilium</keyword>
<dbReference type="EMBL" id="CP005745">
    <property type="protein sequence ID" value="AHH10968.1"/>
    <property type="molecule type" value="Genomic_DNA"/>
</dbReference>
<reference evidence="2" key="1">
    <citation type="submission" date="2013-04" db="EMBL/GenBank/DDBJ databases">
        <title>Comparative Genomics of Relapsing Fever Spirochetes.</title>
        <authorList>
            <person name="Schwan T.G."/>
            <person name="Raffel S.J."/>
            <person name="Porcella S.F."/>
            <person name="Martens C.A."/>
            <person name="Bruno D.P."/>
            <person name="Ricklefs S.M."/>
            <person name="Barbian K.B."/>
        </authorList>
    </citation>
    <scope>NUCLEOTIDE SEQUENCE [LARGE SCALE GENOMIC DNA]</scope>
    <source>
        <strain evidence="2">Co53</strain>
    </source>
</reference>